<protein>
    <submittedName>
        <fullName evidence="2">Uncharacterized protein</fullName>
    </submittedName>
</protein>
<feature type="region of interest" description="Disordered" evidence="1">
    <location>
        <begin position="73"/>
        <end position="99"/>
    </location>
</feature>
<evidence type="ECO:0000313" key="3">
    <source>
        <dbReference type="Proteomes" id="UP000886653"/>
    </source>
</evidence>
<evidence type="ECO:0000256" key="1">
    <source>
        <dbReference type="SAM" id="MobiDB-lite"/>
    </source>
</evidence>
<reference evidence="2" key="1">
    <citation type="submission" date="2013-11" db="EMBL/GenBank/DDBJ databases">
        <title>Genome sequence of the fusiform rust pathogen reveals effectors for host alternation and coevolution with pine.</title>
        <authorList>
            <consortium name="DOE Joint Genome Institute"/>
            <person name="Smith K."/>
            <person name="Pendleton A."/>
            <person name="Kubisiak T."/>
            <person name="Anderson C."/>
            <person name="Salamov A."/>
            <person name="Aerts A."/>
            <person name="Riley R."/>
            <person name="Clum A."/>
            <person name="Lindquist E."/>
            <person name="Ence D."/>
            <person name="Campbell M."/>
            <person name="Kronenberg Z."/>
            <person name="Feau N."/>
            <person name="Dhillon B."/>
            <person name="Hamelin R."/>
            <person name="Burleigh J."/>
            <person name="Smith J."/>
            <person name="Yandell M."/>
            <person name="Nelson C."/>
            <person name="Grigoriev I."/>
            <person name="Davis J."/>
        </authorList>
    </citation>
    <scope>NUCLEOTIDE SEQUENCE</scope>
    <source>
        <strain evidence="2">G11</strain>
    </source>
</reference>
<dbReference type="Proteomes" id="UP000886653">
    <property type="component" value="Unassembled WGS sequence"/>
</dbReference>
<comment type="caution">
    <text evidence="2">The sequence shown here is derived from an EMBL/GenBank/DDBJ whole genome shotgun (WGS) entry which is preliminary data.</text>
</comment>
<proteinExistence type="predicted"/>
<keyword evidence="3" id="KW-1185">Reference proteome</keyword>
<sequence length="218" mass="23758">MPIFEYLRKVRATPSDTSFACRGNFSDTYSETLSQNYNAGAGTKAYVDIYGTTPYSTAQRCLVKPVPFYTPPSSGRRYVSPDRSTSSSFAPRDNRRKGVVYQNGVNIPTAFGRTRVSSDVGRSGTGHHQHPSSYGRKAAYPKPEYIAVSRSTLDYNAYEADLSTYAGSSIGRTGYDSSANGTVSRSGYGSTSYSHQRSASHSGMGTSTRSNYGSSRYY</sequence>
<name>A0A9P6NMQ2_9BASI</name>
<evidence type="ECO:0000313" key="2">
    <source>
        <dbReference type="EMBL" id="KAG0146987.1"/>
    </source>
</evidence>
<gene>
    <name evidence="2" type="ORF">CROQUDRAFT_715272</name>
</gene>
<feature type="region of interest" description="Disordered" evidence="1">
    <location>
        <begin position="185"/>
        <end position="218"/>
    </location>
</feature>
<organism evidence="2 3">
    <name type="scientific">Cronartium quercuum f. sp. fusiforme G11</name>
    <dbReference type="NCBI Taxonomy" id="708437"/>
    <lineage>
        <taxon>Eukaryota</taxon>
        <taxon>Fungi</taxon>
        <taxon>Dikarya</taxon>
        <taxon>Basidiomycota</taxon>
        <taxon>Pucciniomycotina</taxon>
        <taxon>Pucciniomycetes</taxon>
        <taxon>Pucciniales</taxon>
        <taxon>Coleosporiaceae</taxon>
        <taxon>Cronartium</taxon>
    </lineage>
</organism>
<dbReference type="AlphaFoldDB" id="A0A9P6NMQ2"/>
<accession>A0A9P6NMQ2</accession>
<dbReference type="EMBL" id="MU167253">
    <property type="protein sequence ID" value="KAG0146987.1"/>
    <property type="molecule type" value="Genomic_DNA"/>
</dbReference>
<feature type="region of interest" description="Disordered" evidence="1">
    <location>
        <begin position="112"/>
        <end position="138"/>
    </location>
</feature>